<protein>
    <submittedName>
        <fullName evidence="1">Uncharacterized protein</fullName>
    </submittedName>
</protein>
<evidence type="ECO:0000313" key="2">
    <source>
        <dbReference type="Proteomes" id="UP001165685"/>
    </source>
</evidence>
<dbReference type="Proteomes" id="UP001165685">
    <property type="component" value="Unassembled WGS sequence"/>
</dbReference>
<reference evidence="1" key="1">
    <citation type="submission" date="2023-01" db="EMBL/GenBank/DDBJ databases">
        <title>Draft genome sequence of Nocardiopsis sp. LSu2-4 isolated from halophytes.</title>
        <authorList>
            <person name="Duangmal K."/>
            <person name="Chantavorakit T."/>
        </authorList>
    </citation>
    <scope>NUCLEOTIDE SEQUENCE</scope>
    <source>
        <strain evidence="1">LSu2-4</strain>
    </source>
</reference>
<dbReference type="EMBL" id="JAQFWP010000016">
    <property type="protein sequence ID" value="MDA2805078.1"/>
    <property type="molecule type" value="Genomic_DNA"/>
</dbReference>
<comment type="caution">
    <text evidence="1">The sequence shown here is derived from an EMBL/GenBank/DDBJ whole genome shotgun (WGS) entry which is preliminary data.</text>
</comment>
<organism evidence="1 2">
    <name type="scientific">Nocardiopsis suaedae</name>
    <dbReference type="NCBI Taxonomy" id="3018444"/>
    <lineage>
        <taxon>Bacteria</taxon>
        <taxon>Bacillati</taxon>
        <taxon>Actinomycetota</taxon>
        <taxon>Actinomycetes</taxon>
        <taxon>Streptosporangiales</taxon>
        <taxon>Nocardiopsidaceae</taxon>
        <taxon>Nocardiopsis</taxon>
    </lineage>
</organism>
<evidence type="ECO:0000313" key="1">
    <source>
        <dbReference type="EMBL" id="MDA2805078.1"/>
    </source>
</evidence>
<accession>A0ABT4TK70</accession>
<proteinExistence type="predicted"/>
<sequence>MALFGFGARGDRPSVPSWSIAFRAPDTQIEFEARLPSKNEGLWFEARFSLEVAWNGAGASARARMLAEFQRRIIGAASESSVGFSLGDKGAAEAELGCALFDEEVFDRAEVRDHKVLVSLTVDEGDMSLAKELELLGPRKEIQAAVHRGRMERVRELQRDVLVDSVLARVWWFEQHPDRLGQISEMGEMLDEMLTPPEQVGGIVNGDGDGGRESTMDAFLAGLEEWERPAMVDRLASILEGFERADLAERLRRQWVTTAGTEAGA</sequence>
<gene>
    <name evidence="1" type="ORF">O4U47_11185</name>
</gene>
<keyword evidence="2" id="KW-1185">Reference proteome</keyword>
<dbReference type="RefSeq" id="WP_270677725.1">
    <property type="nucleotide sequence ID" value="NZ_JAQFWP010000016.1"/>
</dbReference>
<name>A0ABT4TK70_9ACTN</name>